<evidence type="ECO:0000256" key="5">
    <source>
        <dbReference type="SAM" id="SignalP"/>
    </source>
</evidence>
<feature type="active site" description="Nucleophile" evidence="4">
    <location>
        <position position="416"/>
    </location>
</feature>
<dbReference type="PROSITE" id="PS50206">
    <property type="entry name" value="RHODANESE_3"/>
    <property type="match status" value="1"/>
</dbReference>
<feature type="domain" description="GH26" evidence="8">
    <location>
        <begin position="166"/>
        <end position="465"/>
    </location>
</feature>
<dbReference type="PROSITE" id="PS51764">
    <property type="entry name" value="GH26"/>
    <property type="match status" value="1"/>
</dbReference>
<keyword evidence="10" id="KW-1185">Reference proteome</keyword>
<evidence type="ECO:0000313" key="9">
    <source>
        <dbReference type="EMBL" id="MCV9387003.1"/>
    </source>
</evidence>
<name>A0ABT3CTK3_9BACT</name>
<keyword evidence="3 4" id="KW-0326">Glycosidase</keyword>
<feature type="chain" id="PRO_5047490642" evidence="5">
    <location>
        <begin position="23"/>
        <end position="566"/>
    </location>
</feature>
<dbReference type="InterPro" id="IPR005084">
    <property type="entry name" value="CBM6"/>
</dbReference>
<dbReference type="InterPro" id="IPR022790">
    <property type="entry name" value="GH26_dom"/>
</dbReference>
<dbReference type="InterPro" id="IPR017853">
    <property type="entry name" value="GH"/>
</dbReference>
<dbReference type="CDD" id="cd04086">
    <property type="entry name" value="CBM35_mannanase-like"/>
    <property type="match status" value="1"/>
</dbReference>
<dbReference type="RefSeq" id="WP_264137831.1">
    <property type="nucleotide sequence ID" value="NZ_JAOYOD010000001.1"/>
</dbReference>
<comment type="similarity">
    <text evidence="1 4">Belongs to the glycosyl hydrolase 26 family.</text>
</comment>
<gene>
    <name evidence="9" type="ORF">N7U62_10035</name>
</gene>
<feature type="domain" description="Rhodanese" evidence="6">
    <location>
        <begin position="327"/>
        <end position="341"/>
    </location>
</feature>
<feature type="active site" description="Proton donor" evidence="4">
    <location>
        <position position="324"/>
    </location>
</feature>
<proteinExistence type="inferred from homology"/>
<keyword evidence="2 4" id="KW-0378">Hydrolase</keyword>
<feature type="signal peptide" evidence="5">
    <location>
        <begin position="1"/>
        <end position="22"/>
    </location>
</feature>
<dbReference type="Pfam" id="PF18962">
    <property type="entry name" value="Por_Secre_tail"/>
    <property type="match status" value="1"/>
</dbReference>
<comment type="caution">
    <text evidence="9">The sequence shown here is derived from an EMBL/GenBank/DDBJ whole genome shotgun (WGS) entry which is preliminary data.</text>
</comment>
<accession>A0ABT3CTK3</accession>
<evidence type="ECO:0000256" key="3">
    <source>
        <dbReference type="ARBA" id="ARBA00023295"/>
    </source>
</evidence>
<keyword evidence="5" id="KW-0732">Signal</keyword>
<feature type="domain" description="CBM6" evidence="7">
    <location>
        <begin position="27"/>
        <end position="146"/>
    </location>
</feature>
<evidence type="ECO:0000259" key="6">
    <source>
        <dbReference type="PROSITE" id="PS50206"/>
    </source>
</evidence>
<evidence type="ECO:0000259" key="7">
    <source>
        <dbReference type="PROSITE" id="PS51175"/>
    </source>
</evidence>
<dbReference type="GO" id="GO:0016787">
    <property type="term" value="F:hydrolase activity"/>
    <property type="evidence" value="ECO:0007669"/>
    <property type="project" value="UniProtKB-KW"/>
</dbReference>
<dbReference type="Proteomes" id="UP001300692">
    <property type="component" value="Unassembled WGS sequence"/>
</dbReference>
<sequence length="566" mass="64458">MIKLSRTTALLCLSICAFWVNAQDPITTVEAEKGSFNGVQSATSNSGFSGEGYVTGFDNKSDYVEVQVAITQGDLYRLEIGYSSSGTKTQQIYINGDGPHPIVFESTGSGVWSSQKAGSYRFNSGRNTIRLQSDWGYMDVDNFVIYPIEEKTYDIATTPVDPQANDDAVALYDFMLEHFGKRVISGQTNDRYDELVSEAGYRPLMRVYDLKSYTQGYPYAWDNETASHTFGAVDDGQVDDAIAWHKETGGVGIVNWQWHWHSPSDGVPGENTFWTEETDFDVREAVKEGTEEYNLIIEDIDAIAVQLKKMSDAGVPIIWRPLHEAGGGWFWWGAHGPEPCLKLWDIVYDRLQNHHGIHNLIWSWSTPEHDWYPGNEKVDFIGYDSYPGDMNYVSQTQMYNQVYEITEGKKMIAMTENGPIPDLKTSFSLDAPWSMFMCWSELTFSQNSTQHLQEIYAYWRVLVFDSQYNLILREEEDETIEPQEPVLHSPSNLDMLVIYPNPAREQVQIKGLEYQSVALHDMTGRQVLAQQSTTQAIDISWLNPGQYLLLIRTDQAIVRRQLIINR</sequence>
<dbReference type="InterPro" id="IPR026444">
    <property type="entry name" value="Secre_tail"/>
</dbReference>
<dbReference type="PRINTS" id="PR00739">
    <property type="entry name" value="GLHYDRLASE26"/>
</dbReference>
<dbReference type="SUPFAM" id="SSF49785">
    <property type="entry name" value="Galactose-binding domain-like"/>
    <property type="match status" value="1"/>
</dbReference>
<evidence type="ECO:0000259" key="8">
    <source>
        <dbReference type="PROSITE" id="PS51764"/>
    </source>
</evidence>
<evidence type="ECO:0000256" key="1">
    <source>
        <dbReference type="ARBA" id="ARBA00007754"/>
    </source>
</evidence>
<evidence type="ECO:0000313" key="10">
    <source>
        <dbReference type="Proteomes" id="UP001300692"/>
    </source>
</evidence>
<dbReference type="EMBL" id="JAOYOD010000001">
    <property type="protein sequence ID" value="MCV9387003.1"/>
    <property type="molecule type" value="Genomic_DNA"/>
</dbReference>
<dbReference type="InterPro" id="IPR000805">
    <property type="entry name" value="Glyco_hydro_26"/>
</dbReference>
<dbReference type="PANTHER" id="PTHR40079">
    <property type="entry name" value="MANNAN ENDO-1,4-BETA-MANNOSIDASE E-RELATED"/>
    <property type="match status" value="1"/>
</dbReference>
<organism evidence="9 10">
    <name type="scientific">Reichenbachiella ulvae</name>
    <dbReference type="NCBI Taxonomy" id="2980104"/>
    <lineage>
        <taxon>Bacteria</taxon>
        <taxon>Pseudomonadati</taxon>
        <taxon>Bacteroidota</taxon>
        <taxon>Cytophagia</taxon>
        <taxon>Cytophagales</taxon>
        <taxon>Reichenbachiellaceae</taxon>
        <taxon>Reichenbachiella</taxon>
    </lineage>
</organism>
<dbReference type="NCBIfam" id="TIGR04183">
    <property type="entry name" value="Por_Secre_tail"/>
    <property type="match status" value="1"/>
</dbReference>
<dbReference type="Gene3D" id="2.60.120.260">
    <property type="entry name" value="Galactose-binding domain-like"/>
    <property type="match status" value="1"/>
</dbReference>
<dbReference type="Pfam" id="PF02156">
    <property type="entry name" value="Glyco_hydro_26"/>
    <property type="match status" value="1"/>
</dbReference>
<protein>
    <submittedName>
        <fullName evidence="9">Glycosyl hydrolase</fullName>
    </submittedName>
</protein>
<dbReference type="InterPro" id="IPR001763">
    <property type="entry name" value="Rhodanese-like_dom"/>
</dbReference>
<dbReference type="PANTHER" id="PTHR40079:SF4">
    <property type="entry name" value="GH26 DOMAIN-CONTAINING PROTEIN-RELATED"/>
    <property type="match status" value="1"/>
</dbReference>
<dbReference type="Pfam" id="PF16990">
    <property type="entry name" value="CBM_35"/>
    <property type="match status" value="1"/>
</dbReference>
<dbReference type="InterPro" id="IPR008979">
    <property type="entry name" value="Galactose-bd-like_sf"/>
</dbReference>
<evidence type="ECO:0000256" key="4">
    <source>
        <dbReference type="PROSITE-ProRule" id="PRU01100"/>
    </source>
</evidence>
<dbReference type="SUPFAM" id="SSF51445">
    <property type="entry name" value="(Trans)glycosidases"/>
    <property type="match status" value="1"/>
</dbReference>
<dbReference type="PROSITE" id="PS51175">
    <property type="entry name" value="CBM6"/>
    <property type="match status" value="1"/>
</dbReference>
<reference evidence="9 10" key="1">
    <citation type="submission" date="2022-10" db="EMBL/GenBank/DDBJ databases">
        <title>Comparative genomics and taxonomic characterization of three novel marine species of genus Reichenbachiella exhibiting antioxidant and polysaccharide degradation activities.</title>
        <authorList>
            <person name="Muhammad N."/>
            <person name="Lee Y.-J."/>
            <person name="Ko J."/>
            <person name="Kim S.-G."/>
        </authorList>
    </citation>
    <scope>NUCLEOTIDE SEQUENCE [LARGE SCALE GENOMIC DNA]</scope>
    <source>
        <strain evidence="9 10">ABR2-5</strain>
    </source>
</reference>
<evidence type="ECO:0000256" key="2">
    <source>
        <dbReference type="ARBA" id="ARBA00022801"/>
    </source>
</evidence>
<dbReference type="Gene3D" id="3.20.20.80">
    <property type="entry name" value="Glycosidases"/>
    <property type="match status" value="1"/>
</dbReference>